<keyword evidence="2" id="KW-1185">Reference proteome</keyword>
<name>A0ACC4BKV5_POPAL</name>
<accession>A0ACC4BKV5</accession>
<comment type="caution">
    <text evidence="1">The sequence shown here is derived from an EMBL/GenBank/DDBJ whole genome shotgun (WGS) entry which is preliminary data.</text>
</comment>
<reference evidence="1 2" key="1">
    <citation type="journal article" date="2024" name="Plant Biotechnol. J.">
        <title>Genome and CRISPR/Cas9 system of a widespread forest tree (Populus alba) in the world.</title>
        <authorList>
            <person name="Liu Y.J."/>
            <person name="Jiang P.F."/>
            <person name="Han X.M."/>
            <person name="Li X.Y."/>
            <person name="Wang H.M."/>
            <person name="Wang Y.J."/>
            <person name="Wang X.X."/>
            <person name="Zeng Q.Y."/>
        </authorList>
    </citation>
    <scope>NUCLEOTIDE SEQUENCE [LARGE SCALE GENOMIC DNA]</scope>
    <source>
        <strain evidence="2">cv. PAL-ZL1</strain>
    </source>
</reference>
<organism evidence="1 2">
    <name type="scientific">Populus alba</name>
    <name type="common">White poplar</name>
    <dbReference type="NCBI Taxonomy" id="43335"/>
    <lineage>
        <taxon>Eukaryota</taxon>
        <taxon>Viridiplantae</taxon>
        <taxon>Streptophyta</taxon>
        <taxon>Embryophyta</taxon>
        <taxon>Tracheophyta</taxon>
        <taxon>Spermatophyta</taxon>
        <taxon>Magnoliopsida</taxon>
        <taxon>eudicotyledons</taxon>
        <taxon>Gunneridae</taxon>
        <taxon>Pentapetalae</taxon>
        <taxon>rosids</taxon>
        <taxon>fabids</taxon>
        <taxon>Malpighiales</taxon>
        <taxon>Salicaceae</taxon>
        <taxon>Saliceae</taxon>
        <taxon>Populus</taxon>
    </lineage>
</organism>
<protein>
    <submittedName>
        <fullName evidence="1">Uncharacterized protein</fullName>
    </submittedName>
</protein>
<dbReference type="EMBL" id="RCHU02000010">
    <property type="protein sequence ID" value="KAL3578996.1"/>
    <property type="molecule type" value="Genomic_DNA"/>
</dbReference>
<evidence type="ECO:0000313" key="2">
    <source>
        <dbReference type="Proteomes" id="UP000309997"/>
    </source>
</evidence>
<sequence length="125" mass="14337">MSKKRNEMPKVKKPNEKPTSVFYAPPPLATAILDHQIWKASSYSAYEKIFSPVNVLVKMRTRNVVYTESPAMTWEDTKILFMGTSQPKRKLPLLSNLLCNTINFRNQTMTPSYLPCLIPGSHYDN</sequence>
<evidence type="ECO:0000313" key="1">
    <source>
        <dbReference type="EMBL" id="KAL3578996.1"/>
    </source>
</evidence>
<proteinExistence type="predicted"/>
<dbReference type="Proteomes" id="UP000309997">
    <property type="component" value="Unassembled WGS sequence"/>
</dbReference>
<gene>
    <name evidence="1" type="ORF">D5086_020500</name>
</gene>